<dbReference type="Proteomes" id="UP000284676">
    <property type="component" value="Unassembled WGS sequence"/>
</dbReference>
<dbReference type="NCBIfam" id="TIGR02937">
    <property type="entry name" value="sigma70-ECF"/>
    <property type="match status" value="1"/>
</dbReference>
<reference evidence="7 8" key="1">
    <citation type="submission" date="2018-08" db="EMBL/GenBank/DDBJ databases">
        <title>A genome reference for cultivated species of the human gut microbiota.</title>
        <authorList>
            <person name="Zou Y."/>
            <person name="Xue W."/>
            <person name="Luo G."/>
        </authorList>
    </citation>
    <scope>NUCLEOTIDE SEQUENCE [LARGE SCALE GENOMIC DNA]</scope>
    <source>
        <strain evidence="7 8">AM25-1</strain>
    </source>
</reference>
<evidence type="ECO:0000256" key="3">
    <source>
        <dbReference type="ARBA" id="ARBA00023082"/>
    </source>
</evidence>
<dbReference type="Gene3D" id="1.10.10.10">
    <property type="entry name" value="Winged helix-like DNA-binding domain superfamily/Winged helix DNA-binding domain"/>
    <property type="match status" value="1"/>
</dbReference>
<dbReference type="CDD" id="cd06171">
    <property type="entry name" value="Sigma70_r4"/>
    <property type="match status" value="1"/>
</dbReference>
<gene>
    <name evidence="7" type="ORF">DW663_01615</name>
</gene>
<evidence type="ECO:0000313" key="7">
    <source>
        <dbReference type="EMBL" id="RHF74188.1"/>
    </source>
</evidence>
<organism evidence="7 8">
    <name type="scientific">Fusobacterium mortiferum</name>
    <dbReference type="NCBI Taxonomy" id="850"/>
    <lineage>
        <taxon>Bacteria</taxon>
        <taxon>Fusobacteriati</taxon>
        <taxon>Fusobacteriota</taxon>
        <taxon>Fusobacteriia</taxon>
        <taxon>Fusobacteriales</taxon>
        <taxon>Fusobacteriaceae</taxon>
        <taxon>Fusobacterium</taxon>
    </lineage>
</organism>
<protein>
    <submittedName>
        <fullName evidence="7">RNA polymerase sigma factor</fullName>
    </submittedName>
</protein>
<accession>A0A414Q051</accession>
<dbReference type="InterPro" id="IPR007627">
    <property type="entry name" value="RNA_pol_sigma70_r2"/>
</dbReference>
<keyword evidence="3" id="KW-0731">Sigma factor</keyword>
<name>A0A414Q051_FUSMR</name>
<dbReference type="GO" id="GO:0003677">
    <property type="term" value="F:DNA binding"/>
    <property type="evidence" value="ECO:0007669"/>
    <property type="project" value="InterPro"/>
</dbReference>
<feature type="domain" description="RNA polymerase sigma factor 70 region 4 type 2" evidence="6">
    <location>
        <begin position="99"/>
        <end position="146"/>
    </location>
</feature>
<dbReference type="SUPFAM" id="SSF88659">
    <property type="entry name" value="Sigma3 and sigma4 domains of RNA polymerase sigma factors"/>
    <property type="match status" value="1"/>
</dbReference>
<dbReference type="InterPro" id="IPR013324">
    <property type="entry name" value="RNA_pol_sigma_r3/r4-like"/>
</dbReference>
<dbReference type="InterPro" id="IPR014284">
    <property type="entry name" value="RNA_pol_sigma-70_dom"/>
</dbReference>
<dbReference type="GeneID" id="62762774"/>
<dbReference type="Pfam" id="PF08281">
    <property type="entry name" value="Sigma70_r4_2"/>
    <property type="match status" value="1"/>
</dbReference>
<proteinExistence type="inferred from homology"/>
<dbReference type="GO" id="GO:0006352">
    <property type="term" value="P:DNA-templated transcription initiation"/>
    <property type="evidence" value="ECO:0007669"/>
    <property type="project" value="InterPro"/>
</dbReference>
<dbReference type="RefSeq" id="WP_005883539.1">
    <property type="nucleotide sequence ID" value="NZ_CABMMQ010000001.1"/>
</dbReference>
<dbReference type="GO" id="GO:0016987">
    <property type="term" value="F:sigma factor activity"/>
    <property type="evidence" value="ECO:0007669"/>
    <property type="project" value="UniProtKB-KW"/>
</dbReference>
<dbReference type="InterPro" id="IPR039425">
    <property type="entry name" value="RNA_pol_sigma-70-like"/>
</dbReference>
<sequence length="149" mass="17899">MDFDEIFEEYFDRIYYKVLGVVKNPEDAEDISQEVFMSVYRNLKSFRSESNIYTWIYKIAINKIYDFFRKRKVELDINEEILMLEDNTNIETPIFLEEKLKLISPKEREIVILKDIYGYKLKEIADMKNINISTIKSIYYKAIKDMGGN</sequence>
<dbReference type="InterPro" id="IPR036388">
    <property type="entry name" value="WH-like_DNA-bd_sf"/>
</dbReference>
<dbReference type="EMBL" id="QRHL01000002">
    <property type="protein sequence ID" value="RHF74188.1"/>
    <property type="molecule type" value="Genomic_DNA"/>
</dbReference>
<evidence type="ECO:0000313" key="8">
    <source>
        <dbReference type="Proteomes" id="UP000284676"/>
    </source>
</evidence>
<dbReference type="PANTHER" id="PTHR43133:SF51">
    <property type="entry name" value="RNA POLYMERASE SIGMA FACTOR"/>
    <property type="match status" value="1"/>
</dbReference>
<comment type="similarity">
    <text evidence="1">Belongs to the sigma-70 factor family. ECF subfamily.</text>
</comment>
<feature type="domain" description="RNA polymerase sigma-70 region 2" evidence="5">
    <location>
        <begin position="7"/>
        <end position="72"/>
    </location>
</feature>
<dbReference type="InterPro" id="IPR013249">
    <property type="entry name" value="RNA_pol_sigma70_r4_t2"/>
</dbReference>
<keyword evidence="4" id="KW-0804">Transcription</keyword>
<dbReference type="InterPro" id="IPR013325">
    <property type="entry name" value="RNA_pol_sigma_r2"/>
</dbReference>
<dbReference type="AlphaFoldDB" id="A0A414Q051"/>
<keyword evidence="2" id="KW-0805">Transcription regulation</keyword>
<evidence type="ECO:0000256" key="1">
    <source>
        <dbReference type="ARBA" id="ARBA00010641"/>
    </source>
</evidence>
<evidence type="ECO:0000256" key="4">
    <source>
        <dbReference type="ARBA" id="ARBA00023163"/>
    </source>
</evidence>
<evidence type="ECO:0000259" key="6">
    <source>
        <dbReference type="Pfam" id="PF08281"/>
    </source>
</evidence>
<dbReference type="Pfam" id="PF04542">
    <property type="entry name" value="Sigma70_r2"/>
    <property type="match status" value="1"/>
</dbReference>
<comment type="caution">
    <text evidence="7">The sequence shown here is derived from an EMBL/GenBank/DDBJ whole genome shotgun (WGS) entry which is preliminary data.</text>
</comment>
<dbReference type="PANTHER" id="PTHR43133">
    <property type="entry name" value="RNA POLYMERASE ECF-TYPE SIGMA FACTO"/>
    <property type="match status" value="1"/>
</dbReference>
<evidence type="ECO:0000259" key="5">
    <source>
        <dbReference type="Pfam" id="PF04542"/>
    </source>
</evidence>
<dbReference type="Gene3D" id="1.10.1740.10">
    <property type="match status" value="1"/>
</dbReference>
<dbReference type="SUPFAM" id="SSF88946">
    <property type="entry name" value="Sigma2 domain of RNA polymerase sigma factors"/>
    <property type="match status" value="1"/>
</dbReference>
<evidence type="ECO:0000256" key="2">
    <source>
        <dbReference type="ARBA" id="ARBA00023015"/>
    </source>
</evidence>